<dbReference type="InterPro" id="IPR036188">
    <property type="entry name" value="FAD/NAD-bd_sf"/>
</dbReference>
<dbReference type="PANTHER" id="PTHR43734:SF1">
    <property type="entry name" value="PHYTOENE DESATURASE"/>
    <property type="match status" value="1"/>
</dbReference>
<evidence type="ECO:0000256" key="1">
    <source>
        <dbReference type="ARBA" id="ARBA00004829"/>
    </source>
</evidence>
<evidence type="ECO:0000259" key="6">
    <source>
        <dbReference type="Pfam" id="PF01593"/>
    </source>
</evidence>
<gene>
    <name evidence="7" type="primary">crtN</name>
    <name evidence="7" type="ORF">GCM10007362_47290</name>
</gene>
<reference evidence="8" key="1">
    <citation type="journal article" date="2019" name="Int. J. Syst. Evol. Microbiol.">
        <title>The Global Catalogue of Microorganisms (GCM) 10K type strain sequencing project: providing services to taxonomists for standard genome sequencing and annotation.</title>
        <authorList>
            <consortium name="The Broad Institute Genomics Platform"/>
            <consortium name="The Broad Institute Genome Sequencing Center for Infectious Disease"/>
            <person name="Wu L."/>
            <person name="Ma J."/>
        </authorList>
    </citation>
    <scope>NUCLEOTIDE SEQUENCE [LARGE SCALE GENOMIC DNA]</scope>
    <source>
        <strain evidence="8">CCM 8702</strain>
    </source>
</reference>
<dbReference type="PANTHER" id="PTHR43734">
    <property type="entry name" value="PHYTOENE DESATURASE"/>
    <property type="match status" value="1"/>
</dbReference>
<evidence type="ECO:0000256" key="5">
    <source>
        <dbReference type="RuleBase" id="RU362075"/>
    </source>
</evidence>
<name>A0ABQ2A7B0_9BACL</name>
<evidence type="ECO:0000256" key="2">
    <source>
        <dbReference type="ARBA" id="ARBA00022746"/>
    </source>
</evidence>
<dbReference type="InterPro" id="IPR002937">
    <property type="entry name" value="Amino_oxidase"/>
</dbReference>
<proteinExistence type="inferred from homology"/>
<dbReference type="NCBIfam" id="TIGR02734">
    <property type="entry name" value="crtI_fam"/>
    <property type="match status" value="1"/>
</dbReference>
<comment type="pathway">
    <text evidence="1 5">Carotenoid biosynthesis.</text>
</comment>
<dbReference type="Gene3D" id="3.50.50.60">
    <property type="entry name" value="FAD/NAD(P)-binding domain"/>
    <property type="match status" value="2"/>
</dbReference>
<organism evidence="7 8">
    <name type="scientific">Saccharibacillus endophyticus</name>
    <dbReference type="NCBI Taxonomy" id="2060666"/>
    <lineage>
        <taxon>Bacteria</taxon>
        <taxon>Bacillati</taxon>
        <taxon>Bacillota</taxon>
        <taxon>Bacilli</taxon>
        <taxon>Bacillales</taxon>
        <taxon>Paenibacillaceae</taxon>
        <taxon>Saccharibacillus</taxon>
    </lineage>
</organism>
<keyword evidence="3 5" id="KW-0560">Oxidoreductase</keyword>
<protein>
    <submittedName>
        <fullName evidence="7">Dehydrosqualene desaturase</fullName>
    </submittedName>
</protein>
<accession>A0ABQ2A7B0</accession>
<evidence type="ECO:0000313" key="8">
    <source>
        <dbReference type="Proteomes" id="UP000605427"/>
    </source>
</evidence>
<feature type="domain" description="Amine oxidase" evidence="6">
    <location>
        <begin position="14"/>
        <end position="486"/>
    </location>
</feature>
<comment type="caution">
    <text evidence="7">The sequence shown here is derived from an EMBL/GenBank/DDBJ whole genome shotgun (WGS) entry which is preliminary data.</text>
</comment>
<evidence type="ECO:0000256" key="4">
    <source>
        <dbReference type="ARBA" id="ARBA00038322"/>
    </source>
</evidence>
<sequence>MSGGPKVAIVGGGIGGLTAALLLSKQGAEVTLLEARDRLGGRIAFERDEGDVRRIDQGPTIVLLPEMLLSILEEGGVDRERIKLIESDPLYRIHFSDGQVMTKRRRPEHQAKEIDRLFPGESEAYMRYMNRTRELYPDAQKAVLERTFPRKRDFFTPRQLRMLGQLQAHRSVRGAAARYFRSDNLIDAYSLQSLYIGGQPTGTPGVYSILPYAEHEFGIWMIEGGYARLPVILEEELHSRGVEIRLNTRVERLEVEKGRCTGIVVDGVREKYDAVLFNGDFPGILPLLEGHPEAARRKKPYQPSSGCVLVFMGVSKRWEDTAAHQFFLPDSLSDSLQAVFERGMIPANPSFYVFNPVVLDPDAAPEGESVLYFLIPAPDASRIAWSKEGRRLARKVLRAAEERGFSGLRESIKWIKLRTPEDSKADGNYVGGSFGIAPILAQSGPYRPQPKPFKTIDGLYAAGASVHPGGGVPIVMQGARMAVNQLLEEWNP</sequence>
<dbReference type="RefSeq" id="WP_172247716.1">
    <property type="nucleotide sequence ID" value="NZ_BMDD01000008.1"/>
</dbReference>
<keyword evidence="8" id="KW-1185">Reference proteome</keyword>
<dbReference type="SUPFAM" id="SSF51905">
    <property type="entry name" value="FAD/NAD(P)-binding domain"/>
    <property type="match status" value="1"/>
</dbReference>
<dbReference type="Pfam" id="PF01593">
    <property type="entry name" value="Amino_oxidase"/>
    <property type="match status" value="1"/>
</dbReference>
<dbReference type="Gene3D" id="3.90.660.20">
    <property type="entry name" value="Protoporphyrinogen oxidase, mitochondrial, domain 2"/>
    <property type="match status" value="1"/>
</dbReference>
<dbReference type="InterPro" id="IPR014105">
    <property type="entry name" value="Carotenoid/retinoid_OxRdtase"/>
</dbReference>
<evidence type="ECO:0000313" key="7">
    <source>
        <dbReference type="EMBL" id="GGH86762.1"/>
    </source>
</evidence>
<evidence type="ECO:0000256" key="3">
    <source>
        <dbReference type="ARBA" id="ARBA00023002"/>
    </source>
</evidence>
<dbReference type="EMBL" id="BMDD01000008">
    <property type="protein sequence ID" value="GGH86762.1"/>
    <property type="molecule type" value="Genomic_DNA"/>
</dbReference>
<dbReference type="Proteomes" id="UP000605427">
    <property type="component" value="Unassembled WGS sequence"/>
</dbReference>
<keyword evidence="2 5" id="KW-0125">Carotenoid biosynthesis</keyword>
<comment type="similarity">
    <text evidence="4">Belongs to the carotenoid/retinoid oxidoreductase family. CrtN subfamily.</text>
</comment>